<evidence type="ECO:0000313" key="3">
    <source>
        <dbReference type="EMBL" id="RJE17571.1"/>
    </source>
</evidence>
<sequence length="312" mass="35792">MLFDSNTDSALSAEQIDQYLEHIQVPSIYRRNQGPKLDISFLSTLQACHLSTIPYENLALHYTDKPHVSLDVETIHRKIIFKRRGGYCMENNILLHHVLRFLGFQVYLTGARLHRTDDNNQSSGWTGWEHCINIVTLPDQQRYLVDVGYGGNGPRAPLPLALDEASHNNIGTQEVRLIRNPDASSCNPQQNLWLYQFRNSETQPWVSGYAFTDIEFTFRDFEVMNFFTSGSRDCFLTSRLLVVKFLRMDDRIYGKLVLDHDRVKKNLGGRSEVLQTCTTETERVNALEHHFGLRLTQDELSGIKGRISALAC</sequence>
<protein>
    <submittedName>
        <fullName evidence="3">Arylamine N-acetyltransferase</fullName>
    </submittedName>
</protein>
<dbReference type="AlphaFoldDB" id="A0A3A2ZK84"/>
<comment type="caution">
    <text evidence="3">The sequence shown here is derived from an EMBL/GenBank/DDBJ whole genome shotgun (WGS) entry which is preliminary data.</text>
</comment>
<dbReference type="Pfam" id="PF00797">
    <property type="entry name" value="Acetyltransf_2"/>
    <property type="match status" value="1"/>
</dbReference>
<evidence type="ECO:0000313" key="4">
    <source>
        <dbReference type="Proteomes" id="UP000266188"/>
    </source>
</evidence>
<dbReference type="PRINTS" id="PR01543">
    <property type="entry name" value="ANATRNSFRASE"/>
</dbReference>
<dbReference type="GO" id="GO:0016407">
    <property type="term" value="F:acetyltransferase activity"/>
    <property type="evidence" value="ECO:0007669"/>
    <property type="project" value="InterPro"/>
</dbReference>
<proteinExistence type="inferred from homology"/>
<organism evidence="3 4">
    <name type="scientific">Aspergillus sclerotialis</name>
    <dbReference type="NCBI Taxonomy" id="2070753"/>
    <lineage>
        <taxon>Eukaryota</taxon>
        <taxon>Fungi</taxon>
        <taxon>Dikarya</taxon>
        <taxon>Ascomycota</taxon>
        <taxon>Pezizomycotina</taxon>
        <taxon>Eurotiomycetes</taxon>
        <taxon>Eurotiomycetidae</taxon>
        <taxon>Eurotiales</taxon>
        <taxon>Aspergillaceae</taxon>
        <taxon>Aspergillus</taxon>
        <taxon>Aspergillus subgen. Polypaecilum</taxon>
    </lineage>
</organism>
<gene>
    <name evidence="3" type="ORF">PHISCL_10092</name>
</gene>
<evidence type="ECO:0000256" key="2">
    <source>
        <dbReference type="RuleBase" id="RU003452"/>
    </source>
</evidence>
<comment type="similarity">
    <text evidence="1 2">Belongs to the arylamine N-acetyltransferase family.</text>
</comment>
<dbReference type="OrthoDB" id="10260017at2759"/>
<keyword evidence="2 3" id="KW-0808">Transferase</keyword>
<keyword evidence="4" id="KW-1185">Reference proteome</keyword>
<dbReference type="Gene3D" id="3.30.2140.20">
    <property type="match status" value="1"/>
</dbReference>
<dbReference type="PANTHER" id="PTHR11786:SF0">
    <property type="entry name" value="ARYLAMINE N-ACETYLTRANSFERASE 4-RELATED"/>
    <property type="match status" value="1"/>
</dbReference>
<dbReference type="InterPro" id="IPR001447">
    <property type="entry name" value="Arylamine_N-AcTrfase"/>
</dbReference>
<accession>A0A3A2ZK84</accession>
<dbReference type="STRING" id="2070753.A0A3A2ZK84"/>
<dbReference type="EMBL" id="MVGC01000840">
    <property type="protein sequence ID" value="RJE17571.1"/>
    <property type="molecule type" value="Genomic_DNA"/>
</dbReference>
<dbReference type="InterPro" id="IPR038765">
    <property type="entry name" value="Papain-like_cys_pep_sf"/>
</dbReference>
<dbReference type="SUPFAM" id="SSF54001">
    <property type="entry name" value="Cysteine proteinases"/>
    <property type="match status" value="1"/>
</dbReference>
<dbReference type="PANTHER" id="PTHR11786">
    <property type="entry name" value="N-HYDROXYARYLAMINE O-ACETYLTRANSFERASE"/>
    <property type="match status" value="1"/>
</dbReference>
<name>A0A3A2ZK84_9EURO</name>
<dbReference type="Proteomes" id="UP000266188">
    <property type="component" value="Unassembled WGS sequence"/>
</dbReference>
<keyword evidence="2" id="KW-0012">Acyltransferase</keyword>
<reference evidence="4" key="1">
    <citation type="submission" date="2017-02" db="EMBL/GenBank/DDBJ databases">
        <authorList>
            <person name="Tafer H."/>
            <person name="Lopandic K."/>
        </authorList>
    </citation>
    <scope>NUCLEOTIDE SEQUENCE [LARGE SCALE GENOMIC DNA]</scope>
    <source>
        <strain evidence="4">CBS 366.77</strain>
    </source>
</reference>
<dbReference type="InterPro" id="IPR053710">
    <property type="entry name" value="Arylamine_NAT_domain_sf"/>
</dbReference>
<evidence type="ECO:0000256" key="1">
    <source>
        <dbReference type="ARBA" id="ARBA00006547"/>
    </source>
</evidence>